<evidence type="ECO:0000313" key="2">
    <source>
        <dbReference type="Proteomes" id="UP000317716"/>
    </source>
</evidence>
<accession>A0A538SIP3</accession>
<proteinExistence type="predicted"/>
<gene>
    <name evidence="1" type="ORF">E6K72_10700</name>
</gene>
<evidence type="ECO:0000313" key="1">
    <source>
        <dbReference type="EMBL" id="TMQ51239.1"/>
    </source>
</evidence>
<protein>
    <submittedName>
        <fullName evidence="1">Uncharacterized protein</fullName>
    </submittedName>
</protein>
<comment type="caution">
    <text evidence="1">The sequence shown here is derived from an EMBL/GenBank/DDBJ whole genome shotgun (WGS) entry which is preliminary data.</text>
</comment>
<reference evidence="1 2" key="1">
    <citation type="journal article" date="2019" name="Nat. Microbiol.">
        <title>Mediterranean grassland soil C-N compound turnover is dependent on rainfall and depth, and is mediated by genomically divergent microorganisms.</title>
        <authorList>
            <person name="Diamond S."/>
            <person name="Andeer P.F."/>
            <person name="Li Z."/>
            <person name="Crits-Christoph A."/>
            <person name="Burstein D."/>
            <person name="Anantharaman K."/>
            <person name="Lane K.R."/>
            <person name="Thomas B.C."/>
            <person name="Pan C."/>
            <person name="Northen T.R."/>
            <person name="Banfield J.F."/>
        </authorList>
    </citation>
    <scope>NUCLEOTIDE SEQUENCE [LARGE SCALE GENOMIC DNA]</scope>
    <source>
        <strain evidence="1">WS_2</strain>
    </source>
</reference>
<sequence>MAIEEPDTQHALPARHLLDQRMHVSELSVAQRELRGELNGARDRATLVRQLLIEARAAASFLNQTE</sequence>
<dbReference type="AlphaFoldDB" id="A0A538SIP3"/>
<name>A0A538SIP3_UNCEI</name>
<dbReference type="EMBL" id="VBOS01000384">
    <property type="protein sequence ID" value="TMQ51239.1"/>
    <property type="molecule type" value="Genomic_DNA"/>
</dbReference>
<dbReference type="Proteomes" id="UP000317716">
    <property type="component" value="Unassembled WGS sequence"/>
</dbReference>
<organism evidence="1 2">
    <name type="scientific">Eiseniibacteriota bacterium</name>
    <dbReference type="NCBI Taxonomy" id="2212470"/>
    <lineage>
        <taxon>Bacteria</taxon>
        <taxon>Candidatus Eiseniibacteriota</taxon>
    </lineage>
</organism>
<feature type="non-terminal residue" evidence="1">
    <location>
        <position position="66"/>
    </location>
</feature>